<organism evidence="1">
    <name type="scientific">hydrothermal vent metagenome</name>
    <dbReference type="NCBI Taxonomy" id="652676"/>
    <lineage>
        <taxon>unclassified sequences</taxon>
        <taxon>metagenomes</taxon>
        <taxon>ecological metagenomes</taxon>
    </lineage>
</organism>
<accession>A0A3B1AX72</accession>
<dbReference type="AlphaFoldDB" id="A0A3B1AX72"/>
<evidence type="ECO:0000313" key="1">
    <source>
        <dbReference type="EMBL" id="VAX04273.1"/>
    </source>
</evidence>
<dbReference type="EMBL" id="UOFW01000084">
    <property type="protein sequence ID" value="VAX04273.1"/>
    <property type="molecule type" value="Genomic_DNA"/>
</dbReference>
<sequence length="565" mass="58517">MVDLVQRNTSTILSGTSTVVVTAGVDYVAPSANSDVRLIGNLAGSRGQVGDSQFNTAPRTTQPWIADGYDITVSFTITRAAPDQDLPVSWEIIDNNSMPAGNEVVLRDASTLRPLATTSSINSAVVSGVVNAADLMLEVVAQSSYVNDSFAWAAGLHNLSWDSANSWVTATRGLASTVDSQISFNAKEYTGTNWRVQRIAYTFANAGNNESVTIPLAVNIASTFIHVTTTYADASAGPSEAGFTAFIDSTTSLEVFTPNTTTGVKNLVIWVIEDLSGGIVVDQISGTLPAATSSSVDAILDVGDTANAMISGACGYAASLNPQGPGRWSYTPDLTATNQVTVSRGNTTELLTYRYQVVRLKTGGNAITGDISYPVSIEAGMVYAQAGANNYSIDSDLTLTINIEAASMIYAQAGANSYAITGDIGYSMGMAAGMVYAQAVAPVLSAPTASALGATSSIGTVNTDINTGPISWVESSRINQPTPTQIKAGQDDLGVTVPSNNAIVSVSGLQSNLITSGLTASTTYFRHYVHNNGLDSNIVTTASYATGAAGSGSANIAARQSGIIF</sequence>
<protein>
    <submittedName>
        <fullName evidence="1">Uncharacterized protein</fullName>
    </submittedName>
</protein>
<gene>
    <name evidence="1" type="ORF">MNBD_ALPHA03-1308</name>
</gene>
<reference evidence="1" key="1">
    <citation type="submission" date="2018-06" db="EMBL/GenBank/DDBJ databases">
        <authorList>
            <person name="Zhirakovskaya E."/>
        </authorList>
    </citation>
    <scope>NUCLEOTIDE SEQUENCE</scope>
</reference>
<proteinExistence type="predicted"/>
<name>A0A3B1AX72_9ZZZZ</name>